<organism evidence="1 2">
    <name type="scientific">Amazonocrinis nigriterrae CENA67</name>
    <dbReference type="NCBI Taxonomy" id="2794033"/>
    <lineage>
        <taxon>Bacteria</taxon>
        <taxon>Bacillati</taxon>
        <taxon>Cyanobacteriota</taxon>
        <taxon>Cyanophyceae</taxon>
        <taxon>Nostocales</taxon>
        <taxon>Nostocaceae</taxon>
        <taxon>Amazonocrinis</taxon>
        <taxon>Amazonocrinis nigriterrae</taxon>
    </lineage>
</organism>
<comment type="caution">
    <text evidence="1">The sequence shown here is derived from an EMBL/GenBank/DDBJ whole genome shotgun (WGS) entry which is preliminary data.</text>
</comment>
<evidence type="ECO:0000313" key="2">
    <source>
        <dbReference type="Proteomes" id="UP000632766"/>
    </source>
</evidence>
<dbReference type="EMBL" id="JAECZC010000055">
    <property type="protein sequence ID" value="MBH8565062.1"/>
    <property type="molecule type" value="Genomic_DNA"/>
</dbReference>
<evidence type="ECO:0000313" key="1">
    <source>
        <dbReference type="EMBL" id="MBH8565062.1"/>
    </source>
</evidence>
<keyword evidence="2" id="KW-1185">Reference proteome</keyword>
<proteinExistence type="predicted"/>
<reference evidence="1 2" key="1">
    <citation type="journal article" date="2021" name="Int. J. Syst. Evol. Microbiol.">
        <title>Amazonocrinis nigriterrae gen. nov., sp. nov., Atlanticothrix silvestris gen. nov., sp. nov. and Dendronalium phyllosphericum gen. nov., sp. nov., nostocacean cyanobacteria from Brazilian environments.</title>
        <authorList>
            <person name="Alvarenga D.O."/>
            <person name="Andreote A.P.D."/>
            <person name="Branco L.H.Z."/>
            <person name="Delbaje E."/>
            <person name="Cruz R.B."/>
            <person name="Varani A.M."/>
            <person name="Fiore M.F."/>
        </authorList>
    </citation>
    <scope>NUCLEOTIDE SEQUENCE [LARGE SCALE GENOMIC DNA]</scope>
    <source>
        <strain evidence="1 2">CENA67</strain>
    </source>
</reference>
<dbReference type="Proteomes" id="UP000632766">
    <property type="component" value="Unassembled WGS sequence"/>
</dbReference>
<name>A0A8J7HSU6_9NOST</name>
<dbReference type="AlphaFoldDB" id="A0A8J7HSU6"/>
<accession>A0A8J7HSU6</accession>
<protein>
    <submittedName>
        <fullName evidence="1">Uncharacterized protein</fullName>
    </submittedName>
</protein>
<sequence length="71" mass="8411">MFCQDKEQLLHTQLVKYGIHYRKAAKVAKIIASGCPDELLTDEEIQLTQEVCREWLKQRQRLDSIEANIHW</sequence>
<gene>
    <name evidence="1" type="ORF">I8748_23235</name>
</gene>